<dbReference type="AlphaFoldDB" id="A0A2D3W4Z3"/>
<dbReference type="EMBL" id="DLUG01000133">
    <property type="protein sequence ID" value="DAB36431.1"/>
    <property type="molecule type" value="Genomic_DNA"/>
</dbReference>
<name>A0A2D3W4Z3_9BACT</name>
<comment type="caution">
    <text evidence="2">The sequence shown here is derived from an EMBL/GenBank/DDBJ whole genome shotgun (WGS) entry which is preliminary data.</text>
</comment>
<evidence type="ECO:0008006" key="4">
    <source>
        <dbReference type="Google" id="ProtNLM"/>
    </source>
</evidence>
<organism evidence="2 3">
    <name type="scientific">Sulfurospirillum cavolei</name>
    <dbReference type="NCBI Taxonomy" id="366522"/>
    <lineage>
        <taxon>Bacteria</taxon>
        <taxon>Pseudomonadati</taxon>
        <taxon>Campylobacterota</taxon>
        <taxon>Epsilonproteobacteria</taxon>
        <taxon>Campylobacterales</taxon>
        <taxon>Sulfurospirillaceae</taxon>
        <taxon>Sulfurospirillum</taxon>
    </lineage>
</organism>
<sequence length="189" mass="21627">MKTLLFFMGMMLLLLSGCTYKNEALNLESYKAEYKGPVSKEKKTVYVRLVKDLRADKKVIGYVEQKGDTLTQFYSNVNFEDRYKEGLGYALNLAGFNTDASAQAASLVAEIYLKNIQLVYNDKNFDANLYGEIEIEVIVRRGDEVITQNFKQKGSKWIAPSYNSKDLEPFLYGLFSDSIDQIVTRLTRM</sequence>
<dbReference type="RefSeq" id="WP_060826411.1">
    <property type="nucleotide sequence ID" value="NZ_AP014724.1"/>
</dbReference>
<feature type="signal peptide" evidence="1">
    <location>
        <begin position="1"/>
        <end position="21"/>
    </location>
</feature>
<proteinExistence type="predicted"/>
<dbReference type="PROSITE" id="PS51257">
    <property type="entry name" value="PROKAR_LIPOPROTEIN"/>
    <property type="match status" value="1"/>
</dbReference>
<feature type="chain" id="PRO_5013662787" description="Lipoprotein" evidence="1">
    <location>
        <begin position="22"/>
        <end position="189"/>
    </location>
</feature>
<dbReference type="InterPro" id="IPR005619">
    <property type="entry name" value="Uncharacterised_YajG"/>
</dbReference>
<keyword evidence="1" id="KW-0732">Signal</keyword>
<protein>
    <recommendedName>
        <fullName evidence="4">Lipoprotein</fullName>
    </recommendedName>
</protein>
<evidence type="ECO:0000256" key="1">
    <source>
        <dbReference type="SAM" id="SignalP"/>
    </source>
</evidence>
<dbReference type="Pfam" id="PF03923">
    <property type="entry name" value="Lipoprotein_16"/>
    <property type="match status" value="1"/>
</dbReference>
<dbReference type="Proteomes" id="UP000231638">
    <property type="component" value="Unassembled WGS sequence"/>
</dbReference>
<accession>A0A2D3W4Z3</accession>
<evidence type="ECO:0000313" key="3">
    <source>
        <dbReference type="Proteomes" id="UP000231638"/>
    </source>
</evidence>
<reference evidence="2 3" key="1">
    <citation type="journal article" date="2017" name="Front. Microbiol.">
        <title>Comparative Genomic Analysis of the Class Epsilonproteobacteria and Proposed Reclassification to Epsilonbacteraeota (phyl. nov.).</title>
        <authorList>
            <person name="Waite D.W."/>
            <person name="Vanwonterghem I."/>
            <person name="Rinke C."/>
            <person name="Parks D.H."/>
            <person name="Zhang Y."/>
            <person name="Takai K."/>
            <person name="Sievert S.M."/>
            <person name="Simon J."/>
            <person name="Campbell B.J."/>
            <person name="Hanson T.E."/>
            <person name="Woyke T."/>
            <person name="Klotz M.G."/>
            <person name="Hugenholtz P."/>
        </authorList>
    </citation>
    <scope>NUCLEOTIDE SEQUENCE [LARGE SCALE GENOMIC DNA]</scope>
    <source>
        <strain evidence="2">UBA11420</strain>
    </source>
</reference>
<evidence type="ECO:0000313" key="2">
    <source>
        <dbReference type="EMBL" id="DAB36431.1"/>
    </source>
</evidence>
<gene>
    <name evidence="2" type="ORF">CFH80_04910</name>
</gene>
<dbReference type="STRING" id="366522.GCA_001548055_02017"/>